<comment type="subcellular location">
    <subcellularLocation>
        <location evidence="1">Membrane</location>
        <topology evidence="1">Multi-pass membrane protein</topology>
    </subcellularLocation>
</comment>
<evidence type="ECO:0000313" key="7">
    <source>
        <dbReference type="Proteomes" id="UP000193144"/>
    </source>
</evidence>
<feature type="transmembrane region" description="Helical" evidence="5">
    <location>
        <begin position="12"/>
        <end position="30"/>
    </location>
</feature>
<sequence>MGVYNVPDWIRIVLLVSSVLSFVPQLHRIFTRKTSSGISTCYVLFNLISTTEQFTLAFFCIVNNFDDSDFFVHSPVNAGDWINWAQMAVLGLLWLSLFFVCLYFPSDRRDLSRKLSAIGAYIAFLPISVVPVFADVIEPGT</sequence>
<keyword evidence="2 5" id="KW-0812">Transmembrane</keyword>
<evidence type="ECO:0000256" key="2">
    <source>
        <dbReference type="ARBA" id="ARBA00022692"/>
    </source>
</evidence>
<comment type="caution">
    <text evidence="6">The sequence shown here is derived from an EMBL/GenBank/DDBJ whole genome shotgun (WGS) entry which is preliminary data.</text>
</comment>
<evidence type="ECO:0000256" key="1">
    <source>
        <dbReference type="ARBA" id="ARBA00004141"/>
    </source>
</evidence>
<evidence type="ECO:0000313" key="6">
    <source>
        <dbReference type="EMBL" id="ORX95928.1"/>
    </source>
</evidence>
<dbReference type="Gene3D" id="1.20.1280.290">
    <property type="match status" value="1"/>
</dbReference>
<proteinExistence type="predicted"/>
<dbReference type="OrthoDB" id="5139341at2759"/>
<keyword evidence="4 5" id="KW-0472">Membrane</keyword>
<evidence type="ECO:0000256" key="3">
    <source>
        <dbReference type="ARBA" id="ARBA00022989"/>
    </source>
</evidence>
<feature type="transmembrane region" description="Helical" evidence="5">
    <location>
        <begin position="115"/>
        <end position="134"/>
    </location>
</feature>
<keyword evidence="3 5" id="KW-1133">Transmembrane helix</keyword>
<dbReference type="GO" id="GO:0016020">
    <property type="term" value="C:membrane"/>
    <property type="evidence" value="ECO:0007669"/>
    <property type="project" value="UniProtKB-SubCell"/>
</dbReference>
<feature type="transmembrane region" description="Helical" evidence="5">
    <location>
        <begin position="84"/>
        <end position="103"/>
    </location>
</feature>
<feature type="transmembrane region" description="Helical" evidence="5">
    <location>
        <begin position="42"/>
        <end position="64"/>
    </location>
</feature>
<dbReference type="EMBL" id="MCFA01000267">
    <property type="protein sequence ID" value="ORX95928.1"/>
    <property type="molecule type" value="Genomic_DNA"/>
</dbReference>
<evidence type="ECO:0000256" key="4">
    <source>
        <dbReference type="ARBA" id="ARBA00023136"/>
    </source>
</evidence>
<protein>
    <submittedName>
        <fullName evidence="6">Uncharacterized protein</fullName>
    </submittedName>
</protein>
<reference evidence="6 7" key="1">
    <citation type="submission" date="2016-07" db="EMBL/GenBank/DDBJ databases">
        <title>Pervasive Adenine N6-methylation of Active Genes in Fungi.</title>
        <authorList>
            <consortium name="DOE Joint Genome Institute"/>
            <person name="Mondo S.J."/>
            <person name="Dannebaum R.O."/>
            <person name="Kuo R.C."/>
            <person name="Labutti K."/>
            <person name="Haridas S."/>
            <person name="Kuo A."/>
            <person name="Salamov A."/>
            <person name="Ahrendt S.R."/>
            <person name="Lipzen A."/>
            <person name="Sullivan W."/>
            <person name="Andreopoulos W.B."/>
            <person name="Clum A."/>
            <person name="Lindquist E."/>
            <person name="Daum C."/>
            <person name="Ramamoorthy G.K."/>
            <person name="Gryganskyi A."/>
            <person name="Culley D."/>
            <person name="Magnuson J.K."/>
            <person name="James T.Y."/>
            <person name="O'Malley M.A."/>
            <person name="Stajich J.E."/>
            <person name="Spatafora J.W."/>
            <person name="Visel A."/>
            <person name="Grigoriev I.V."/>
        </authorList>
    </citation>
    <scope>NUCLEOTIDE SEQUENCE [LARGE SCALE GENOMIC DNA]</scope>
    <source>
        <strain evidence="6 7">CBS 115471</strain>
    </source>
</reference>
<organism evidence="6 7">
    <name type="scientific">Clohesyomyces aquaticus</name>
    <dbReference type="NCBI Taxonomy" id="1231657"/>
    <lineage>
        <taxon>Eukaryota</taxon>
        <taxon>Fungi</taxon>
        <taxon>Dikarya</taxon>
        <taxon>Ascomycota</taxon>
        <taxon>Pezizomycotina</taxon>
        <taxon>Dothideomycetes</taxon>
        <taxon>Pleosporomycetidae</taxon>
        <taxon>Pleosporales</taxon>
        <taxon>Lindgomycetaceae</taxon>
        <taxon>Clohesyomyces</taxon>
    </lineage>
</organism>
<dbReference type="STRING" id="1231657.A0A1Y1YD79"/>
<dbReference type="Proteomes" id="UP000193144">
    <property type="component" value="Unassembled WGS sequence"/>
</dbReference>
<evidence type="ECO:0000256" key="5">
    <source>
        <dbReference type="SAM" id="Phobius"/>
    </source>
</evidence>
<dbReference type="AlphaFoldDB" id="A0A1Y1YD79"/>
<dbReference type="Pfam" id="PF04193">
    <property type="entry name" value="PQ-loop"/>
    <property type="match status" value="1"/>
</dbReference>
<name>A0A1Y1YD79_9PLEO</name>
<gene>
    <name evidence="6" type="ORF">BCR34DRAFT_594014</name>
</gene>
<dbReference type="InterPro" id="IPR006603">
    <property type="entry name" value="PQ-loop_rpt"/>
</dbReference>
<accession>A0A1Y1YD79</accession>
<keyword evidence="7" id="KW-1185">Reference proteome</keyword>